<dbReference type="STRING" id="1513793.SAMN06296036_114122"/>
<reference evidence="4" key="1">
    <citation type="submission" date="2017-04" db="EMBL/GenBank/DDBJ databases">
        <authorList>
            <person name="Varghese N."/>
            <person name="Submissions S."/>
        </authorList>
    </citation>
    <scope>NUCLEOTIDE SEQUENCE [LARGE SCALE GENOMIC DNA]</scope>
    <source>
        <strain evidence="4">RKEM611</strain>
    </source>
</reference>
<proteinExistence type="inferred from homology"/>
<gene>
    <name evidence="3" type="ORF">SAMN06296036_114122</name>
</gene>
<dbReference type="GO" id="GO:0051536">
    <property type="term" value="F:iron-sulfur cluster binding"/>
    <property type="evidence" value="ECO:0007669"/>
    <property type="project" value="InterPro"/>
</dbReference>
<dbReference type="Proteomes" id="UP000192907">
    <property type="component" value="Unassembled WGS sequence"/>
</dbReference>
<dbReference type="SMART" id="SM00932">
    <property type="entry name" value="Nfu_N"/>
    <property type="match status" value="1"/>
</dbReference>
<dbReference type="PANTHER" id="PTHR11178:SF1">
    <property type="entry name" value="NFU1 IRON-SULFUR CLUSTER SCAFFOLD HOMOLOG, MITOCHONDRIAL"/>
    <property type="match status" value="1"/>
</dbReference>
<comment type="similarity">
    <text evidence="1">Belongs to the NifU family.</text>
</comment>
<dbReference type="RefSeq" id="WP_132321379.1">
    <property type="nucleotide sequence ID" value="NZ_FWZT01000014.1"/>
</dbReference>
<dbReference type="OrthoDB" id="9796965at2"/>
<dbReference type="SUPFAM" id="SSF110836">
    <property type="entry name" value="Hypothetical protein SAV1430"/>
    <property type="match status" value="1"/>
</dbReference>
<keyword evidence="4" id="KW-1185">Reference proteome</keyword>
<dbReference type="GO" id="GO:0005506">
    <property type="term" value="F:iron ion binding"/>
    <property type="evidence" value="ECO:0007669"/>
    <property type="project" value="InterPro"/>
</dbReference>
<accession>A0A1Y6C868</accession>
<dbReference type="Gene3D" id="3.30.1370.70">
    <property type="entry name" value="Scaffold protein Nfu/NifU, N-terminal domain"/>
    <property type="match status" value="1"/>
</dbReference>
<dbReference type="InterPro" id="IPR036498">
    <property type="entry name" value="Nfu/NifU_N_sf"/>
</dbReference>
<evidence type="ECO:0000259" key="2">
    <source>
        <dbReference type="SMART" id="SM00932"/>
    </source>
</evidence>
<name>A0A1Y6C868_9BACT</name>
<dbReference type="Pfam" id="PF08712">
    <property type="entry name" value="Nfu_N"/>
    <property type="match status" value="1"/>
</dbReference>
<dbReference type="GO" id="GO:0016226">
    <property type="term" value="P:iron-sulfur cluster assembly"/>
    <property type="evidence" value="ECO:0007669"/>
    <property type="project" value="InterPro"/>
</dbReference>
<dbReference type="InterPro" id="IPR034904">
    <property type="entry name" value="FSCA_dom_sf"/>
</dbReference>
<dbReference type="PANTHER" id="PTHR11178">
    <property type="entry name" value="IRON-SULFUR CLUSTER SCAFFOLD PROTEIN NFU-RELATED"/>
    <property type="match status" value="1"/>
</dbReference>
<dbReference type="InterPro" id="IPR001075">
    <property type="entry name" value="NIF_FeS_clus_asmbl_NifU_C"/>
</dbReference>
<protein>
    <submittedName>
        <fullName evidence="3">Fe-S cluster biogenesis protein NfuA, 4Fe-4S-binding domain</fullName>
    </submittedName>
</protein>
<dbReference type="Gene3D" id="3.30.300.130">
    <property type="entry name" value="Fe-S cluster assembly (FSCA)"/>
    <property type="match status" value="1"/>
</dbReference>
<dbReference type="SUPFAM" id="SSF117916">
    <property type="entry name" value="Fe-S cluster assembly (FSCA) domain-like"/>
    <property type="match status" value="1"/>
</dbReference>
<dbReference type="InterPro" id="IPR014824">
    <property type="entry name" value="Nfu/NifU_N"/>
</dbReference>
<evidence type="ECO:0000313" key="4">
    <source>
        <dbReference type="Proteomes" id="UP000192907"/>
    </source>
</evidence>
<dbReference type="Pfam" id="PF01106">
    <property type="entry name" value="NifU"/>
    <property type="match status" value="1"/>
</dbReference>
<organism evidence="3 4">
    <name type="scientific">Pseudobacteriovorax antillogorgiicola</name>
    <dbReference type="NCBI Taxonomy" id="1513793"/>
    <lineage>
        <taxon>Bacteria</taxon>
        <taxon>Pseudomonadati</taxon>
        <taxon>Bdellovibrionota</taxon>
        <taxon>Oligoflexia</taxon>
        <taxon>Oligoflexales</taxon>
        <taxon>Pseudobacteriovoracaceae</taxon>
        <taxon>Pseudobacteriovorax</taxon>
    </lineage>
</organism>
<feature type="domain" description="Scaffold protein Nfu/NifU N-terminal" evidence="2">
    <location>
        <begin position="6"/>
        <end position="92"/>
    </location>
</feature>
<evidence type="ECO:0000256" key="1">
    <source>
        <dbReference type="ARBA" id="ARBA00006420"/>
    </source>
</evidence>
<dbReference type="EMBL" id="FWZT01000014">
    <property type="protein sequence ID" value="SMF47299.1"/>
    <property type="molecule type" value="Genomic_DNA"/>
</dbReference>
<evidence type="ECO:0000313" key="3">
    <source>
        <dbReference type="EMBL" id="SMF47299.1"/>
    </source>
</evidence>
<dbReference type="AlphaFoldDB" id="A0A1Y6C868"/>
<sequence>MDLIKTMVRATPNPYAKKIICNFDVKARGKVSFNGVDECTHVPLALALFQLPEVTQIHFFENVVTITQSGNIAWDDLVEQAKKVIINLLPQHDPDFESAEHNRRKGLPTEILQIEEILDRTIRPALQGDGGDLEVLDLDGHLLTIRYEGACGSCPSAATGTLSAIQSVLRDEYDPELEVIPIMLETH</sequence>